<organism evidence="3 4">
    <name type="scientific">Clitoria ternatea</name>
    <name type="common">Butterfly pea</name>
    <dbReference type="NCBI Taxonomy" id="43366"/>
    <lineage>
        <taxon>Eukaryota</taxon>
        <taxon>Viridiplantae</taxon>
        <taxon>Streptophyta</taxon>
        <taxon>Embryophyta</taxon>
        <taxon>Tracheophyta</taxon>
        <taxon>Spermatophyta</taxon>
        <taxon>Magnoliopsida</taxon>
        <taxon>eudicotyledons</taxon>
        <taxon>Gunneridae</taxon>
        <taxon>Pentapetalae</taxon>
        <taxon>rosids</taxon>
        <taxon>fabids</taxon>
        <taxon>Fabales</taxon>
        <taxon>Fabaceae</taxon>
        <taxon>Papilionoideae</taxon>
        <taxon>50 kb inversion clade</taxon>
        <taxon>NPAAA clade</taxon>
        <taxon>indigoferoid/millettioid clade</taxon>
        <taxon>Phaseoleae</taxon>
        <taxon>Clitoria</taxon>
    </lineage>
</organism>
<gene>
    <name evidence="3" type="ORF">RJT34_10778</name>
</gene>
<feature type="domain" description="Arabidopsis retrotransposon Orf1 C-terminal" evidence="2">
    <location>
        <begin position="357"/>
        <end position="535"/>
    </location>
</feature>
<dbReference type="EMBL" id="JAYKXN010000003">
    <property type="protein sequence ID" value="KAK7299947.1"/>
    <property type="molecule type" value="Genomic_DNA"/>
</dbReference>
<dbReference type="Proteomes" id="UP001359559">
    <property type="component" value="Unassembled WGS sequence"/>
</dbReference>
<dbReference type="InterPro" id="IPR004312">
    <property type="entry name" value="ATHILA_Orf1_C"/>
</dbReference>
<comment type="caution">
    <text evidence="3">The sequence shown here is derived from an EMBL/GenBank/DDBJ whole genome shotgun (WGS) entry which is preliminary data.</text>
</comment>
<evidence type="ECO:0000313" key="4">
    <source>
        <dbReference type="Proteomes" id="UP001359559"/>
    </source>
</evidence>
<name>A0AAN9JL60_CLITE</name>
<accession>A0AAN9JL60</accession>
<evidence type="ECO:0000256" key="1">
    <source>
        <dbReference type="SAM" id="MobiDB-lite"/>
    </source>
</evidence>
<reference evidence="3 4" key="1">
    <citation type="submission" date="2024-01" db="EMBL/GenBank/DDBJ databases">
        <title>The genomes of 5 underutilized Papilionoideae crops provide insights into root nodulation and disease resistance.</title>
        <authorList>
            <person name="Yuan L."/>
        </authorList>
    </citation>
    <scope>NUCLEOTIDE SEQUENCE [LARGE SCALE GENOMIC DNA]</scope>
    <source>
        <strain evidence="3">LY-2023</strain>
        <tissue evidence="3">Leaf</tissue>
    </source>
</reference>
<protein>
    <recommendedName>
        <fullName evidence="2">Arabidopsis retrotransposon Orf1 C-terminal domain-containing protein</fullName>
    </recommendedName>
</protein>
<evidence type="ECO:0000313" key="3">
    <source>
        <dbReference type="EMBL" id="KAK7299947.1"/>
    </source>
</evidence>
<dbReference type="Pfam" id="PF03078">
    <property type="entry name" value="ATHILA"/>
    <property type="match status" value="1"/>
</dbReference>
<proteinExistence type="predicted"/>
<feature type="region of interest" description="Disordered" evidence="1">
    <location>
        <begin position="213"/>
        <end position="235"/>
    </location>
</feature>
<evidence type="ECO:0000259" key="2">
    <source>
        <dbReference type="Pfam" id="PF03078"/>
    </source>
</evidence>
<sequence>MAQEPHTEPGSQPVFPSTTTRRNLKDMGISELVSILRTSYHMDDFDRVEDELVTRDAIPKAEIGPLLEKFEVERLMRIQAEQELKKSEELCERGKRAQTSYEMLKQVKRNCLLDVDVDGNTIGELRSKNLELERENCELKQKLVQESNAVAELRSKVHVLEDEKVTDSDALAVLRNENCKLVDDKCRLEALVNSLEGKILRLEDDTKLLKSVETEADRGNYTGDPSPLQGNEDTHHSLGAATVKSRRKKNNNVPSELARGWIFLEMLREMPVFFIPLNPLESNINPKRMSSVLLSECVGEDITLLAWVHICTKMFSSKRQKTKKEPTKSSFEGRACSTTIVEKIDEILHFTNPREVERYEQMRNYLFWPARHIEATLLEKFNLTLPFTHYLARIGWERVSRIRHPVYREPTIEFLATFSVIHGNDQTPVHVSFQLNGRRYMMSLAEFNIGLDFETKESVQTLEYKNALQAKSCDFSDTQFWTELTGGGSQYNSRQSKSSSIRDPILRLMHRWIAHTIMARKESTGVVTRQDIFLLWCMVHGHRCNAGRFLLAHCESTRQATKSMNRRFIAIGTFISQLAANLGALHPCAHRVADMDRIDHTTLRGMHVIHEVTPGCWALNITVGLENVAGVDAHNPHVKL</sequence>
<keyword evidence="4" id="KW-1185">Reference proteome</keyword>
<dbReference type="AlphaFoldDB" id="A0AAN9JL60"/>
<feature type="region of interest" description="Disordered" evidence="1">
    <location>
        <begin position="1"/>
        <end position="21"/>
    </location>
</feature>